<feature type="transmembrane region" description="Helical" evidence="1">
    <location>
        <begin position="42"/>
        <end position="59"/>
    </location>
</feature>
<evidence type="ECO:0000256" key="1">
    <source>
        <dbReference type="SAM" id="Phobius"/>
    </source>
</evidence>
<evidence type="ECO:0000313" key="2">
    <source>
        <dbReference type="EMBL" id="MFC3387373.1"/>
    </source>
</evidence>
<dbReference type="EMBL" id="JBHRVQ010000001">
    <property type="protein sequence ID" value="MFC3387373.1"/>
    <property type="molecule type" value="Genomic_DNA"/>
</dbReference>
<accession>A0ABV7N4H4</accession>
<keyword evidence="1" id="KW-0472">Membrane</keyword>
<dbReference type="RefSeq" id="WP_380651178.1">
    <property type="nucleotide sequence ID" value="NZ_JBHRVQ010000001.1"/>
</dbReference>
<keyword evidence="1" id="KW-1133">Transmembrane helix</keyword>
<sequence length="149" mass="16776">MSCRYSLSHFFFTILVPILLMAGALVWGVFDIYTNGSAPLNTLILIAMPFMLFVSIIGINNPAKVIINEEGITLSFGWVKHSYKWNQVISVRVKDYAYIGKFYFSIDGPNRFFGGRYWISSSMSNSQQLKATLLGLAEVKQGQDVECNL</sequence>
<dbReference type="Proteomes" id="UP001595637">
    <property type="component" value="Unassembled WGS sequence"/>
</dbReference>
<organism evidence="2 3">
    <name type="scientific">Salinicoccus sesuvii</name>
    <dbReference type="NCBI Taxonomy" id="868281"/>
    <lineage>
        <taxon>Bacteria</taxon>
        <taxon>Bacillati</taxon>
        <taxon>Bacillota</taxon>
        <taxon>Bacilli</taxon>
        <taxon>Bacillales</taxon>
        <taxon>Staphylococcaceae</taxon>
        <taxon>Salinicoccus</taxon>
    </lineage>
</organism>
<evidence type="ECO:0000313" key="3">
    <source>
        <dbReference type="Proteomes" id="UP001595637"/>
    </source>
</evidence>
<keyword evidence="3" id="KW-1185">Reference proteome</keyword>
<comment type="caution">
    <text evidence="2">The sequence shown here is derived from an EMBL/GenBank/DDBJ whole genome shotgun (WGS) entry which is preliminary data.</text>
</comment>
<protein>
    <submittedName>
        <fullName evidence="2">Uncharacterized protein</fullName>
    </submittedName>
</protein>
<reference evidence="3" key="1">
    <citation type="journal article" date="2019" name="Int. J. Syst. Evol. Microbiol.">
        <title>The Global Catalogue of Microorganisms (GCM) 10K type strain sequencing project: providing services to taxonomists for standard genome sequencing and annotation.</title>
        <authorList>
            <consortium name="The Broad Institute Genomics Platform"/>
            <consortium name="The Broad Institute Genome Sequencing Center for Infectious Disease"/>
            <person name="Wu L."/>
            <person name="Ma J."/>
        </authorList>
    </citation>
    <scope>NUCLEOTIDE SEQUENCE [LARGE SCALE GENOMIC DNA]</scope>
    <source>
        <strain evidence="3">CCM 7756</strain>
    </source>
</reference>
<feature type="transmembrane region" description="Helical" evidence="1">
    <location>
        <begin position="7"/>
        <end position="30"/>
    </location>
</feature>
<name>A0ABV7N4H4_9STAP</name>
<gene>
    <name evidence="2" type="ORF">ACFOEO_02015</name>
</gene>
<keyword evidence="1" id="KW-0812">Transmembrane</keyword>
<proteinExistence type="predicted"/>